<feature type="region of interest" description="Disordered" evidence="4">
    <location>
        <begin position="322"/>
        <end position="341"/>
    </location>
</feature>
<organism evidence="6 7">
    <name type="scientific">Rhodosorus marinus</name>
    <dbReference type="NCBI Taxonomy" id="101924"/>
    <lineage>
        <taxon>Eukaryota</taxon>
        <taxon>Rhodophyta</taxon>
        <taxon>Stylonematophyceae</taxon>
        <taxon>Stylonematales</taxon>
        <taxon>Stylonemataceae</taxon>
        <taxon>Rhodosorus</taxon>
    </lineage>
</organism>
<evidence type="ECO:0000256" key="4">
    <source>
        <dbReference type="SAM" id="MobiDB-lite"/>
    </source>
</evidence>
<proteinExistence type="predicted"/>
<dbReference type="InterPro" id="IPR035979">
    <property type="entry name" value="RBD_domain_sf"/>
</dbReference>
<dbReference type="EMBL" id="JAMWBK010000002">
    <property type="protein sequence ID" value="KAJ8908266.1"/>
    <property type="molecule type" value="Genomic_DNA"/>
</dbReference>
<evidence type="ECO:0000256" key="3">
    <source>
        <dbReference type="PROSITE-ProRule" id="PRU00176"/>
    </source>
</evidence>
<evidence type="ECO:0000256" key="1">
    <source>
        <dbReference type="ARBA" id="ARBA00022737"/>
    </source>
</evidence>
<dbReference type="InterPro" id="IPR000504">
    <property type="entry name" value="RRM_dom"/>
</dbReference>
<dbReference type="Gene3D" id="3.30.70.330">
    <property type="match status" value="2"/>
</dbReference>
<dbReference type="SMART" id="SM00360">
    <property type="entry name" value="RRM"/>
    <property type="match status" value="2"/>
</dbReference>
<keyword evidence="2 3" id="KW-0694">RNA-binding</keyword>
<evidence type="ECO:0000313" key="7">
    <source>
        <dbReference type="Proteomes" id="UP001157974"/>
    </source>
</evidence>
<comment type="caution">
    <text evidence="6">The sequence shown here is derived from an EMBL/GenBank/DDBJ whole genome shotgun (WGS) entry which is preliminary data.</text>
</comment>
<dbReference type="GO" id="GO:0006417">
    <property type="term" value="P:regulation of translation"/>
    <property type="evidence" value="ECO:0007669"/>
    <property type="project" value="TreeGrafter"/>
</dbReference>
<evidence type="ECO:0000259" key="5">
    <source>
        <dbReference type="PROSITE" id="PS50102"/>
    </source>
</evidence>
<gene>
    <name evidence="6" type="ORF">NDN08_008357</name>
</gene>
<dbReference type="GO" id="GO:0003729">
    <property type="term" value="F:mRNA binding"/>
    <property type="evidence" value="ECO:0007669"/>
    <property type="project" value="TreeGrafter"/>
</dbReference>
<dbReference type="InterPro" id="IPR012677">
    <property type="entry name" value="Nucleotide-bd_a/b_plait_sf"/>
</dbReference>
<name>A0AAV8V300_9RHOD</name>
<feature type="compositionally biased region" description="Low complexity" evidence="4">
    <location>
        <begin position="106"/>
        <end position="121"/>
    </location>
</feature>
<evidence type="ECO:0000256" key="2">
    <source>
        <dbReference type="ARBA" id="ARBA00022884"/>
    </source>
</evidence>
<dbReference type="PANTHER" id="PTHR48032">
    <property type="entry name" value="RNA-BINDING PROTEIN MUSASHI HOMOLOG RBP6"/>
    <property type="match status" value="1"/>
</dbReference>
<sequence>MSSSSDGDDSSHISHINDEDAGSSFKVFVGGLSWETDEESMRNYFEQFGKVHDCLIMRDRHTKHPRGFGFVSYENAVDANKVTTTKHVLDGRQVDAKHAVPRSDLSIVSSSPSGTTSKKSINFPEKQVPEEEEALGPAKDLTPASDPALSKKIFVGGLPSHCRNGQLEEHFSAFGEVADAQVLIDHKTGNSRGFGFVTFEDEAAIAELFGSSDGSAHHDILGKVVEVKKAEPKQSLESRRSRENKQAAGEAEAYVHMGYSPGAYVPIPPQLFSHHFSPVYNQWTAYPISHHMPSSPVAYYMPGPIDFNRYAYDTMYRAPQPSLTPGIGDKNGSKAAVGDLGNEVEQLGQNYSDSTMRSKFAKQGAQKELQQKK</sequence>
<accession>A0AAV8V300</accession>
<reference evidence="6 7" key="1">
    <citation type="journal article" date="2023" name="Nat. Commun.">
        <title>Origin of minicircular mitochondrial genomes in red algae.</title>
        <authorList>
            <person name="Lee Y."/>
            <person name="Cho C.H."/>
            <person name="Lee Y.M."/>
            <person name="Park S.I."/>
            <person name="Yang J.H."/>
            <person name="West J.A."/>
            <person name="Bhattacharya D."/>
            <person name="Yoon H.S."/>
        </authorList>
    </citation>
    <scope>NUCLEOTIDE SEQUENCE [LARGE SCALE GENOMIC DNA]</scope>
    <source>
        <strain evidence="6 7">CCMP1338</strain>
        <tissue evidence="6">Whole cell</tissue>
    </source>
</reference>
<feature type="domain" description="RRM" evidence="5">
    <location>
        <begin position="25"/>
        <end position="101"/>
    </location>
</feature>
<feature type="region of interest" description="Disordered" evidence="4">
    <location>
        <begin position="100"/>
        <end position="144"/>
    </location>
</feature>
<feature type="domain" description="RRM" evidence="5">
    <location>
        <begin position="151"/>
        <end position="232"/>
    </location>
</feature>
<dbReference type="PANTHER" id="PTHR48032:SF6">
    <property type="entry name" value="RNA-BINDING (RRM_RBD_RNP MOTIFS) FAMILY PROTEIN"/>
    <property type="match status" value="1"/>
</dbReference>
<protein>
    <recommendedName>
        <fullName evidence="5">RRM domain-containing protein</fullName>
    </recommendedName>
</protein>
<dbReference type="Pfam" id="PF00076">
    <property type="entry name" value="RRM_1"/>
    <property type="match status" value="2"/>
</dbReference>
<evidence type="ECO:0000313" key="6">
    <source>
        <dbReference type="EMBL" id="KAJ8908266.1"/>
    </source>
</evidence>
<feature type="region of interest" description="Disordered" evidence="4">
    <location>
        <begin position="346"/>
        <end position="373"/>
    </location>
</feature>
<dbReference type="AlphaFoldDB" id="A0AAV8V300"/>
<dbReference type="Proteomes" id="UP001157974">
    <property type="component" value="Unassembled WGS sequence"/>
</dbReference>
<dbReference type="SUPFAM" id="SSF54928">
    <property type="entry name" value="RNA-binding domain, RBD"/>
    <property type="match status" value="2"/>
</dbReference>
<feature type="compositionally biased region" description="Polar residues" evidence="4">
    <location>
        <begin position="347"/>
        <end position="357"/>
    </location>
</feature>
<dbReference type="PROSITE" id="PS50102">
    <property type="entry name" value="RRM"/>
    <property type="match status" value="2"/>
</dbReference>
<keyword evidence="7" id="KW-1185">Reference proteome</keyword>
<keyword evidence="1" id="KW-0677">Repeat</keyword>